<dbReference type="InterPro" id="IPR018480">
    <property type="entry name" value="PNAcMuramoyl-5peptid_Trfase_CS"/>
</dbReference>
<keyword evidence="7" id="KW-0133">Cell shape</keyword>
<keyword evidence="5 7" id="KW-1133">Transmembrane helix</keyword>
<dbReference type="EMBL" id="MGJT01000001">
    <property type="protein sequence ID" value="OGN13781.1"/>
    <property type="molecule type" value="Genomic_DNA"/>
</dbReference>
<evidence type="ECO:0000256" key="2">
    <source>
        <dbReference type="ARBA" id="ARBA00005583"/>
    </source>
</evidence>
<name>A0A1F8FL96_9BACT</name>
<keyword evidence="7 9" id="KW-0460">Magnesium</keyword>
<keyword evidence="3 7" id="KW-0808">Transferase</keyword>
<protein>
    <recommendedName>
        <fullName evidence="7 8">Phospho-N-acetylmuramoyl-pentapeptide-transferase</fullName>
        <ecNumber evidence="7 8">2.7.8.13</ecNumber>
    </recommendedName>
    <alternativeName>
        <fullName evidence="7">UDP-MurNAc-pentapeptide phosphotransferase</fullName>
    </alternativeName>
</protein>
<evidence type="ECO:0000313" key="10">
    <source>
        <dbReference type="EMBL" id="OGN13781.1"/>
    </source>
</evidence>
<evidence type="ECO:0000256" key="3">
    <source>
        <dbReference type="ARBA" id="ARBA00022679"/>
    </source>
</evidence>
<dbReference type="GO" id="GO:0008360">
    <property type="term" value="P:regulation of cell shape"/>
    <property type="evidence" value="ECO:0007669"/>
    <property type="project" value="UniProtKB-KW"/>
</dbReference>
<proteinExistence type="inferred from homology"/>
<dbReference type="EC" id="2.7.8.13" evidence="7 8"/>
<evidence type="ECO:0000256" key="5">
    <source>
        <dbReference type="ARBA" id="ARBA00022989"/>
    </source>
</evidence>
<evidence type="ECO:0000256" key="8">
    <source>
        <dbReference type="NCBIfam" id="TIGR00445"/>
    </source>
</evidence>
<feature type="binding site" evidence="9">
    <location>
        <position position="207"/>
    </location>
    <ligand>
        <name>Mg(2+)</name>
        <dbReference type="ChEBI" id="CHEBI:18420"/>
    </ligand>
</feature>
<keyword evidence="4 7" id="KW-0812">Transmembrane</keyword>
<dbReference type="GO" id="GO:0071555">
    <property type="term" value="P:cell wall organization"/>
    <property type="evidence" value="ECO:0007669"/>
    <property type="project" value="UniProtKB-KW"/>
</dbReference>
<keyword evidence="7" id="KW-1003">Cell membrane</keyword>
<feature type="transmembrane region" description="Helical" evidence="7">
    <location>
        <begin position="214"/>
        <end position="233"/>
    </location>
</feature>
<feature type="transmembrane region" description="Helical" evidence="7">
    <location>
        <begin position="150"/>
        <end position="169"/>
    </location>
</feature>
<comment type="function">
    <text evidence="7">Catalyzes the initial step of the lipid cycle reactions in the biosynthesis of the cell wall peptidoglycan: transfers peptidoglycan precursor phospho-MurNAc-pentapeptide from UDP-MurNAc-pentapeptide onto the lipid carrier undecaprenyl phosphate, yielding undecaprenyl-pyrophosphoryl-MurNAc-pentapeptide, known as lipid I.</text>
</comment>
<dbReference type="Pfam" id="PF00953">
    <property type="entry name" value="Glycos_transf_4"/>
    <property type="match status" value="1"/>
</dbReference>
<dbReference type="Pfam" id="PF10555">
    <property type="entry name" value="MraY_sig1"/>
    <property type="match status" value="1"/>
</dbReference>
<reference evidence="10 11" key="1">
    <citation type="journal article" date="2016" name="Nat. Commun.">
        <title>Thousands of microbial genomes shed light on interconnected biogeochemical processes in an aquifer system.</title>
        <authorList>
            <person name="Anantharaman K."/>
            <person name="Brown C.T."/>
            <person name="Hug L.A."/>
            <person name="Sharon I."/>
            <person name="Castelle C.J."/>
            <person name="Probst A.J."/>
            <person name="Thomas B.C."/>
            <person name="Singh A."/>
            <person name="Wilkins M.J."/>
            <person name="Karaoz U."/>
            <person name="Brodie E.L."/>
            <person name="Williams K.H."/>
            <person name="Hubbard S.S."/>
            <person name="Banfield J.F."/>
        </authorList>
    </citation>
    <scope>NUCLEOTIDE SEQUENCE [LARGE SCALE GENOMIC DNA]</scope>
</reference>
<evidence type="ECO:0000256" key="7">
    <source>
        <dbReference type="HAMAP-Rule" id="MF_00038"/>
    </source>
</evidence>
<dbReference type="CDD" id="cd06852">
    <property type="entry name" value="GT_MraY"/>
    <property type="match status" value="1"/>
</dbReference>
<keyword evidence="7" id="KW-0961">Cell wall biogenesis/degradation</keyword>
<keyword evidence="7" id="KW-0131">Cell cycle</keyword>
<dbReference type="InterPro" id="IPR000715">
    <property type="entry name" value="Glycosyl_transferase_4"/>
</dbReference>
<dbReference type="GO" id="GO:0051992">
    <property type="term" value="F:UDP-N-acetylmuramoyl-L-alanyl-D-glutamyl-meso-2,6-diaminopimelyl-D-alanyl-D-alanine:undecaprenyl-phosphate transferase activity"/>
    <property type="evidence" value="ECO:0007669"/>
    <property type="project" value="RHEA"/>
</dbReference>
<comment type="caution">
    <text evidence="7">Lacks conserved residue(s) required for the propagation of feature annotation.</text>
</comment>
<keyword evidence="7" id="KW-0132">Cell division</keyword>
<gene>
    <name evidence="7" type="primary">mraY</name>
    <name evidence="10" type="ORF">A3C71_02200</name>
</gene>
<keyword evidence="7" id="KW-0573">Peptidoglycan synthesis</keyword>
<dbReference type="GO" id="GO:0046872">
    <property type="term" value="F:metal ion binding"/>
    <property type="evidence" value="ECO:0007669"/>
    <property type="project" value="UniProtKB-KW"/>
</dbReference>
<comment type="catalytic activity">
    <reaction evidence="7">
        <text>UDP-N-acetyl-alpha-D-muramoyl-L-alanyl-gamma-D-glutamyl-meso-2,6-diaminopimeloyl-D-alanyl-D-alanine + di-trans,octa-cis-undecaprenyl phosphate = di-trans,octa-cis-undecaprenyl diphospho-N-acetyl-alpha-D-muramoyl-L-alanyl-D-glutamyl-meso-2,6-diaminopimeloyl-D-alanyl-D-alanine + UMP</text>
        <dbReference type="Rhea" id="RHEA:28386"/>
        <dbReference type="ChEBI" id="CHEBI:57865"/>
        <dbReference type="ChEBI" id="CHEBI:60392"/>
        <dbReference type="ChEBI" id="CHEBI:61386"/>
        <dbReference type="ChEBI" id="CHEBI:61387"/>
        <dbReference type="EC" id="2.7.8.13"/>
    </reaction>
</comment>
<sequence length="370" mass="40988">MEITTNQIVTVFNVVRILGMAALGFFVSLILTPFWSKILYKYKLGKQIRTDTAFKILHTEGGPIAAKLHQNKEGTPTMGGVVIWFTVVFLTTLFWLMSNWFEGIWSQINFFSRGQTWLPLAVMLFGAVLGGLDDYAGILRIGPKGGGLRMSYRILLYVLAGAVGAWWFYFKLDFNSINIPFLGDFTVGMWYVPFFVFIIVATAFSANETDGLDGLAGGVFLIMFAAYGVIAFNQGRLDLVTFIAAIIGALTAFLWFNIFPARFFMGDTGSMSLGVVLGVIAMLTNTPLLLIPIGIIFIIESGSVILQLGSKKFRGKKLFLSTPIHHHFEALGWPETQVTMRFWVISAVGAILGIIIFLADSKIPPLHVFF</sequence>
<comment type="caution">
    <text evidence="10">The sequence shown here is derived from an EMBL/GenBank/DDBJ whole genome shotgun (WGS) entry which is preliminary data.</text>
</comment>
<dbReference type="NCBIfam" id="TIGR00445">
    <property type="entry name" value="mraY"/>
    <property type="match status" value="1"/>
</dbReference>
<dbReference type="GO" id="GO:0008963">
    <property type="term" value="F:phospho-N-acetylmuramoyl-pentapeptide-transferase activity"/>
    <property type="evidence" value="ECO:0007669"/>
    <property type="project" value="UniProtKB-UniRule"/>
</dbReference>
<organism evidence="10 11">
    <name type="scientific">Candidatus Yanofskybacteria bacterium RIFCSPHIGHO2_02_FULL_43_15c</name>
    <dbReference type="NCBI Taxonomy" id="1802679"/>
    <lineage>
        <taxon>Bacteria</taxon>
        <taxon>Candidatus Yanofskyibacteriota</taxon>
    </lineage>
</organism>
<evidence type="ECO:0000256" key="6">
    <source>
        <dbReference type="ARBA" id="ARBA00023136"/>
    </source>
</evidence>
<keyword evidence="6 7" id="KW-0472">Membrane</keyword>
<comment type="cofactor">
    <cofactor evidence="7 9">
        <name>Mg(2+)</name>
        <dbReference type="ChEBI" id="CHEBI:18420"/>
    </cofactor>
</comment>
<keyword evidence="7 9" id="KW-0479">Metal-binding</keyword>
<dbReference type="Proteomes" id="UP000178197">
    <property type="component" value="Unassembled WGS sequence"/>
</dbReference>
<dbReference type="HAMAP" id="MF_00038">
    <property type="entry name" value="MraY"/>
    <property type="match status" value="1"/>
</dbReference>
<comment type="pathway">
    <text evidence="7">Cell wall biogenesis; peptidoglycan biosynthesis.</text>
</comment>
<dbReference type="PANTHER" id="PTHR22926">
    <property type="entry name" value="PHOSPHO-N-ACETYLMURAMOYL-PENTAPEPTIDE-TRANSFERASE"/>
    <property type="match status" value="1"/>
</dbReference>
<dbReference type="UniPathway" id="UPA00219"/>
<dbReference type="GO" id="GO:0005886">
    <property type="term" value="C:plasma membrane"/>
    <property type="evidence" value="ECO:0007669"/>
    <property type="project" value="UniProtKB-SubCell"/>
</dbReference>
<dbReference type="PANTHER" id="PTHR22926:SF5">
    <property type="entry name" value="PHOSPHO-N-ACETYLMURAMOYL-PENTAPEPTIDE-TRANSFERASE HOMOLOG"/>
    <property type="match status" value="1"/>
</dbReference>
<accession>A0A1F8FL96</accession>
<evidence type="ECO:0000256" key="9">
    <source>
        <dbReference type="PIRSR" id="PIRSR600715-1"/>
    </source>
</evidence>
<evidence type="ECO:0000256" key="4">
    <source>
        <dbReference type="ARBA" id="ARBA00022692"/>
    </source>
</evidence>
<dbReference type="GO" id="GO:0051301">
    <property type="term" value="P:cell division"/>
    <property type="evidence" value="ECO:0007669"/>
    <property type="project" value="UniProtKB-KW"/>
</dbReference>
<feature type="transmembrane region" description="Helical" evidence="7">
    <location>
        <begin position="77"/>
        <end position="97"/>
    </location>
</feature>
<comment type="similarity">
    <text evidence="2 7">Belongs to the glycosyltransferase 4 family. MraY subfamily.</text>
</comment>
<dbReference type="InterPro" id="IPR003524">
    <property type="entry name" value="PNAcMuramoyl-5peptid_Trfase"/>
</dbReference>
<dbReference type="GO" id="GO:0009252">
    <property type="term" value="P:peptidoglycan biosynthetic process"/>
    <property type="evidence" value="ECO:0007669"/>
    <property type="project" value="UniProtKB-UniRule"/>
</dbReference>
<comment type="subcellular location">
    <subcellularLocation>
        <location evidence="7">Cell membrane</location>
        <topology evidence="7">Multi-pass membrane protein</topology>
    </subcellularLocation>
    <subcellularLocation>
        <location evidence="1">Membrane</location>
        <topology evidence="1">Multi-pass membrane protein</topology>
    </subcellularLocation>
</comment>
<feature type="transmembrane region" description="Helical" evidence="7">
    <location>
        <begin position="239"/>
        <end position="256"/>
    </location>
</feature>
<feature type="transmembrane region" description="Helical" evidence="7">
    <location>
        <begin position="342"/>
        <end position="359"/>
    </location>
</feature>
<evidence type="ECO:0000256" key="1">
    <source>
        <dbReference type="ARBA" id="ARBA00004141"/>
    </source>
</evidence>
<feature type="transmembrane region" description="Helical" evidence="7">
    <location>
        <begin position="17"/>
        <end position="40"/>
    </location>
</feature>
<evidence type="ECO:0000313" key="11">
    <source>
        <dbReference type="Proteomes" id="UP000178197"/>
    </source>
</evidence>
<dbReference type="AlphaFoldDB" id="A0A1F8FL96"/>
<feature type="binding site" evidence="9">
    <location>
        <position position="267"/>
    </location>
    <ligand>
        <name>Mg(2+)</name>
        <dbReference type="ChEBI" id="CHEBI:18420"/>
    </ligand>
</feature>
<feature type="transmembrane region" description="Helical" evidence="7">
    <location>
        <begin position="117"/>
        <end position="138"/>
    </location>
</feature>